<accession>A0A256F2E5</accession>
<comment type="subcellular location">
    <subcellularLocation>
        <location evidence="1 6">Cell membrane</location>
        <topology evidence="1 6">Multi-pass membrane protein</topology>
    </subcellularLocation>
</comment>
<organism evidence="8 9">
    <name type="scientific">Brucella grignonensis</name>
    <dbReference type="NCBI Taxonomy" id="94627"/>
    <lineage>
        <taxon>Bacteria</taxon>
        <taxon>Pseudomonadati</taxon>
        <taxon>Pseudomonadota</taxon>
        <taxon>Alphaproteobacteria</taxon>
        <taxon>Hyphomicrobiales</taxon>
        <taxon>Brucellaceae</taxon>
        <taxon>Brucella/Ochrobactrum group</taxon>
        <taxon>Brucella</taxon>
    </lineage>
</organism>
<dbReference type="Gene3D" id="1.10.3720.10">
    <property type="entry name" value="MetI-like"/>
    <property type="match status" value="1"/>
</dbReference>
<dbReference type="RefSeq" id="WP_094542147.1">
    <property type="nucleotide sequence ID" value="NZ_JBHEER010000006.1"/>
</dbReference>
<keyword evidence="3 6" id="KW-0812">Transmembrane</keyword>
<sequence>MQFTADHATASPSSFVFDRLGLVIALIIIAAIFIQPFALVRPNRIAATAPVYIWNALPLLQALVLIVLALGTALIMALRSKSGVRLGILVITLIMLAISIGWSATYLTPTGNNYARVSPGGSLWLMVFALALAIGDTLVRLHLRPPSRLVALGIFVLLLGVLLYSGVWNDVSIFKEYASRRSTFMRALSTHAFLAVGSLIAAFIIATPIGIVIHRVKRIRDVVLSFFNVIQTVPSMALFGALIAPLAWVGANMPGAAALGIAGIGPTPAFIALVAYALLPIVSATVTGLDRVSPSIVDAARGMGMTCRQRLFSVELPLAFPVILTGIRIVLVQNIGLAVIAGLVGGGGLGMFVFQGIAQTATDLVLLGALPTVAMASFAAILLDALIEISRGHQNLEPVR</sequence>
<keyword evidence="2 6" id="KW-0813">Transport</keyword>
<comment type="similarity">
    <text evidence="6">Belongs to the binding-protein-dependent transport system permease family.</text>
</comment>
<evidence type="ECO:0000256" key="6">
    <source>
        <dbReference type="RuleBase" id="RU363032"/>
    </source>
</evidence>
<feature type="transmembrane region" description="Helical" evidence="6">
    <location>
        <begin position="310"/>
        <end position="331"/>
    </location>
</feature>
<feature type="transmembrane region" description="Helical" evidence="6">
    <location>
        <begin position="52"/>
        <end position="77"/>
    </location>
</feature>
<evidence type="ECO:0000256" key="1">
    <source>
        <dbReference type="ARBA" id="ARBA00004651"/>
    </source>
</evidence>
<evidence type="ECO:0000256" key="5">
    <source>
        <dbReference type="ARBA" id="ARBA00023136"/>
    </source>
</evidence>
<comment type="caution">
    <text evidence="8">The sequence shown here is derived from an EMBL/GenBank/DDBJ whole genome shotgun (WGS) entry which is preliminary data.</text>
</comment>
<dbReference type="InterPro" id="IPR035906">
    <property type="entry name" value="MetI-like_sf"/>
</dbReference>
<evidence type="ECO:0000313" key="8">
    <source>
        <dbReference type="EMBL" id="OYR08601.1"/>
    </source>
</evidence>
<evidence type="ECO:0000256" key="3">
    <source>
        <dbReference type="ARBA" id="ARBA00022692"/>
    </source>
</evidence>
<dbReference type="PANTHER" id="PTHR30177:SF30">
    <property type="entry name" value="GLYCINE BETAINE UPTAKE SYSTEM PERMEASE PROTEIN YEHY"/>
    <property type="match status" value="1"/>
</dbReference>
<gene>
    <name evidence="8" type="ORF">CEV33_3046</name>
</gene>
<feature type="transmembrane region" description="Helical" evidence="6">
    <location>
        <begin position="123"/>
        <end position="142"/>
    </location>
</feature>
<reference evidence="8 9" key="1">
    <citation type="submission" date="2017-07" db="EMBL/GenBank/DDBJ databases">
        <title>Phylogenetic study on the rhizospheric bacterium Ochrobactrum sp. A44.</title>
        <authorList>
            <person name="Krzyzanowska D.M."/>
            <person name="Ossowicki A."/>
            <person name="Rajewska M."/>
            <person name="Maciag T."/>
            <person name="Kaczynski Z."/>
            <person name="Czerwicka M."/>
            <person name="Jafra S."/>
        </authorList>
    </citation>
    <scope>NUCLEOTIDE SEQUENCE [LARGE SCALE GENOMIC DNA]</scope>
    <source>
        <strain evidence="8 9">OgA9a</strain>
    </source>
</reference>
<protein>
    <submittedName>
        <fullName evidence="8">Binding-protein-dependent transport system inner membrane component family protein</fullName>
    </submittedName>
</protein>
<evidence type="ECO:0000256" key="4">
    <source>
        <dbReference type="ARBA" id="ARBA00022989"/>
    </source>
</evidence>
<dbReference type="Pfam" id="PF00528">
    <property type="entry name" value="BPD_transp_1"/>
    <property type="match status" value="1"/>
</dbReference>
<dbReference type="GO" id="GO:0005886">
    <property type="term" value="C:plasma membrane"/>
    <property type="evidence" value="ECO:0007669"/>
    <property type="project" value="UniProtKB-SubCell"/>
</dbReference>
<dbReference type="CDD" id="cd06261">
    <property type="entry name" value="TM_PBP2"/>
    <property type="match status" value="1"/>
</dbReference>
<keyword evidence="4 6" id="KW-1133">Transmembrane helix</keyword>
<evidence type="ECO:0000259" key="7">
    <source>
        <dbReference type="PROSITE" id="PS50928"/>
    </source>
</evidence>
<dbReference type="GO" id="GO:0055085">
    <property type="term" value="P:transmembrane transport"/>
    <property type="evidence" value="ECO:0007669"/>
    <property type="project" value="InterPro"/>
</dbReference>
<dbReference type="InterPro" id="IPR051204">
    <property type="entry name" value="ABC_transp_perm/SBD"/>
</dbReference>
<feature type="transmembrane region" description="Helical" evidence="6">
    <location>
        <begin position="20"/>
        <end position="40"/>
    </location>
</feature>
<dbReference type="GO" id="GO:0031460">
    <property type="term" value="P:glycine betaine transport"/>
    <property type="evidence" value="ECO:0007669"/>
    <property type="project" value="TreeGrafter"/>
</dbReference>
<dbReference type="PROSITE" id="PS50928">
    <property type="entry name" value="ABC_TM1"/>
    <property type="match status" value="1"/>
</dbReference>
<dbReference type="InterPro" id="IPR000515">
    <property type="entry name" value="MetI-like"/>
</dbReference>
<evidence type="ECO:0000313" key="9">
    <source>
        <dbReference type="Proteomes" id="UP000216478"/>
    </source>
</evidence>
<feature type="transmembrane region" description="Helical" evidence="6">
    <location>
        <begin position="364"/>
        <end position="387"/>
    </location>
</feature>
<keyword evidence="9" id="KW-1185">Reference proteome</keyword>
<feature type="transmembrane region" description="Helical" evidence="6">
    <location>
        <begin position="269"/>
        <end position="289"/>
    </location>
</feature>
<keyword evidence="5 6" id="KW-0472">Membrane</keyword>
<feature type="transmembrane region" description="Helical" evidence="6">
    <location>
        <begin position="84"/>
        <end position="103"/>
    </location>
</feature>
<feature type="transmembrane region" description="Helical" evidence="6">
    <location>
        <begin position="149"/>
        <end position="168"/>
    </location>
</feature>
<dbReference type="PANTHER" id="PTHR30177">
    <property type="entry name" value="GLYCINE BETAINE/L-PROLINE TRANSPORT SYSTEM PERMEASE PROTEIN PROW"/>
    <property type="match status" value="1"/>
</dbReference>
<feature type="transmembrane region" description="Helical" evidence="6">
    <location>
        <begin position="337"/>
        <end position="357"/>
    </location>
</feature>
<dbReference type="SUPFAM" id="SSF161098">
    <property type="entry name" value="MetI-like"/>
    <property type="match status" value="1"/>
</dbReference>
<name>A0A256F2E5_9HYPH</name>
<dbReference type="OrthoDB" id="9801163at2"/>
<dbReference type="Proteomes" id="UP000216478">
    <property type="component" value="Unassembled WGS sequence"/>
</dbReference>
<dbReference type="AlphaFoldDB" id="A0A256F2E5"/>
<evidence type="ECO:0000256" key="2">
    <source>
        <dbReference type="ARBA" id="ARBA00022448"/>
    </source>
</evidence>
<feature type="transmembrane region" description="Helical" evidence="6">
    <location>
        <begin position="225"/>
        <end position="249"/>
    </location>
</feature>
<proteinExistence type="inferred from homology"/>
<dbReference type="EMBL" id="NNRL01000165">
    <property type="protein sequence ID" value="OYR08601.1"/>
    <property type="molecule type" value="Genomic_DNA"/>
</dbReference>
<feature type="domain" description="ABC transmembrane type-1" evidence="7">
    <location>
        <begin position="188"/>
        <end position="388"/>
    </location>
</feature>
<feature type="transmembrane region" description="Helical" evidence="6">
    <location>
        <begin position="188"/>
        <end position="213"/>
    </location>
</feature>